<evidence type="ECO:0000256" key="2">
    <source>
        <dbReference type="SAM" id="Phobius"/>
    </source>
</evidence>
<dbReference type="AlphaFoldDB" id="A0A232LRN0"/>
<comment type="caution">
    <text evidence="3">The sequence shown here is derived from an EMBL/GenBank/DDBJ whole genome shotgun (WGS) entry which is preliminary data.</text>
</comment>
<feature type="transmembrane region" description="Helical" evidence="2">
    <location>
        <begin position="330"/>
        <end position="349"/>
    </location>
</feature>
<keyword evidence="2" id="KW-0812">Transmembrane</keyword>
<proteinExistence type="predicted"/>
<dbReference type="Proteomes" id="UP000243515">
    <property type="component" value="Unassembled WGS sequence"/>
</dbReference>
<feature type="transmembrane region" description="Helical" evidence="2">
    <location>
        <begin position="226"/>
        <end position="248"/>
    </location>
</feature>
<reference evidence="3 4" key="1">
    <citation type="journal article" date="2015" name="Environ. Microbiol.">
        <title>Metagenome sequence of Elaphomyces granulatus from sporocarp tissue reveals Ascomycota ectomycorrhizal fingerprints of genome expansion and a Proteobacteria-rich microbiome.</title>
        <authorList>
            <person name="Quandt C.A."/>
            <person name="Kohler A."/>
            <person name="Hesse C.N."/>
            <person name="Sharpton T.J."/>
            <person name="Martin F."/>
            <person name="Spatafora J.W."/>
        </authorList>
    </citation>
    <scope>NUCLEOTIDE SEQUENCE [LARGE SCALE GENOMIC DNA]</scope>
    <source>
        <strain evidence="3 4">OSC145934</strain>
    </source>
</reference>
<feature type="transmembrane region" description="Helical" evidence="2">
    <location>
        <begin position="114"/>
        <end position="133"/>
    </location>
</feature>
<feature type="compositionally biased region" description="Low complexity" evidence="1">
    <location>
        <begin position="1"/>
        <end position="38"/>
    </location>
</feature>
<accession>A0A232LRN0</accession>
<keyword evidence="2" id="KW-0472">Membrane</keyword>
<feature type="region of interest" description="Disordered" evidence="1">
    <location>
        <begin position="1"/>
        <end position="41"/>
    </location>
</feature>
<keyword evidence="4" id="KW-1185">Reference proteome</keyword>
<evidence type="ECO:0000256" key="1">
    <source>
        <dbReference type="SAM" id="MobiDB-lite"/>
    </source>
</evidence>
<evidence type="ECO:0000313" key="4">
    <source>
        <dbReference type="Proteomes" id="UP000243515"/>
    </source>
</evidence>
<keyword evidence="2" id="KW-1133">Transmembrane helix</keyword>
<gene>
    <name evidence="3" type="ORF">Egran_05418</name>
</gene>
<feature type="transmembrane region" description="Helical" evidence="2">
    <location>
        <begin position="297"/>
        <end position="318"/>
    </location>
</feature>
<organism evidence="3 4">
    <name type="scientific">Elaphomyces granulatus</name>
    <dbReference type="NCBI Taxonomy" id="519963"/>
    <lineage>
        <taxon>Eukaryota</taxon>
        <taxon>Fungi</taxon>
        <taxon>Dikarya</taxon>
        <taxon>Ascomycota</taxon>
        <taxon>Pezizomycotina</taxon>
        <taxon>Eurotiomycetes</taxon>
        <taxon>Eurotiomycetidae</taxon>
        <taxon>Eurotiales</taxon>
        <taxon>Elaphomycetaceae</taxon>
        <taxon>Elaphomyces</taxon>
    </lineage>
</organism>
<name>A0A232LRN0_9EURO</name>
<evidence type="ECO:0000313" key="3">
    <source>
        <dbReference type="EMBL" id="OXV06815.1"/>
    </source>
</evidence>
<dbReference type="EMBL" id="NPHW01005384">
    <property type="protein sequence ID" value="OXV06815.1"/>
    <property type="molecule type" value="Genomic_DNA"/>
</dbReference>
<protein>
    <submittedName>
        <fullName evidence="3">Uncharacterized protein</fullName>
    </submittedName>
</protein>
<feature type="transmembrane region" description="Helical" evidence="2">
    <location>
        <begin position="186"/>
        <end position="206"/>
    </location>
</feature>
<dbReference type="OrthoDB" id="5394254at2759"/>
<feature type="transmembrane region" description="Helical" evidence="2">
    <location>
        <begin position="48"/>
        <end position="67"/>
    </location>
</feature>
<sequence>MSSRVSSETSDTSDTSARSRTNRESSSLAATSQASSCSHMSPGKLSSVARFGLLLLGSLFLSSLLYSPTLGIMMWDLSFVSKHLDEWWQVAGLVAWKGLELGLAWLLKFDGRDMAFFILLTHAPTFFLLFYFYRIRPTTVITSFAIDIISMTVPFMLLRRPNAVHSLSNSSSRPVSNRSILQDRPTAIYTSVAASSTFAVLLYISFSTWLPVFLVTHFDGIPDITATHAGPAGLPTMFFSLLPAGYAARDLLFLNSAGWSPEPESSGAKPSSNSNKYLVTSLYRRTWGRLGAKTRILLLRTIALASMMVLNTIVRVWGTIEGVDIVGATGWGSIWAVAALVIGLTFGWIEAVDGV</sequence>